<organism evidence="2 3">
    <name type="scientific">Bergeriella denitrificans</name>
    <name type="common">Neisseria denitrificans</name>
    <dbReference type="NCBI Taxonomy" id="494"/>
    <lineage>
        <taxon>Bacteria</taxon>
        <taxon>Pseudomonadati</taxon>
        <taxon>Pseudomonadota</taxon>
        <taxon>Betaproteobacteria</taxon>
        <taxon>Neisseriales</taxon>
        <taxon>Neisseriaceae</taxon>
        <taxon>Bergeriella</taxon>
    </lineage>
</organism>
<evidence type="ECO:0000259" key="1">
    <source>
        <dbReference type="PROSITE" id="PS51352"/>
    </source>
</evidence>
<keyword evidence="3" id="KW-1185">Reference proteome</keyword>
<dbReference type="InterPro" id="IPR050553">
    <property type="entry name" value="Thioredoxin_ResA/DsbE_sf"/>
</dbReference>
<dbReference type="RefSeq" id="WP_066075545.1">
    <property type="nucleotide sequence ID" value="NZ_CP181246.1"/>
</dbReference>
<dbReference type="InterPro" id="IPR013740">
    <property type="entry name" value="Redoxin"/>
</dbReference>
<dbReference type="GO" id="GO:0016491">
    <property type="term" value="F:oxidoreductase activity"/>
    <property type="evidence" value="ECO:0007669"/>
    <property type="project" value="InterPro"/>
</dbReference>
<dbReference type="PANTHER" id="PTHR42852:SF18">
    <property type="entry name" value="CHROMOSOME UNDETERMINED SCAFFOLD_47, WHOLE GENOME SHOTGUN SEQUENCE"/>
    <property type="match status" value="1"/>
</dbReference>
<gene>
    <name evidence="2" type="primary">resA</name>
    <name evidence="2" type="ORF">NCTC10295_02210</name>
</gene>
<dbReference type="EMBL" id="UGQS01000002">
    <property type="protein sequence ID" value="STZ77393.1"/>
    <property type="molecule type" value="Genomic_DNA"/>
</dbReference>
<protein>
    <submittedName>
        <fullName evidence="2">Putative thioredoxin</fullName>
    </submittedName>
</protein>
<dbReference type="Gene3D" id="3.40.30.10">
    <property type="entry name" value="Glutaredoxin"/>
    <property type="match status" value="1"/>
</dbReference>
<dbReference type="PROSITE" id="PS51352">
    <property type="entry name" value="THIOREDOXIN_2"/>
    <property type="match status" value="1"/>
</dbReference>
<feature type="domain" description="Thioredoxin" evidence="1">
    <location>
        <begin position="22"/>
        <end position="161"/>
    </location>
</feature>
<dbReference type="SUPFAM" id="SSF52833">
    <property type="entry name" value="Thioredoxin-like"/>
    <property type="match status" value="1"/>
</dbReference>
<dbReference type="CDD" id="cd02966">
    <property type="entry name" value="TlpA_like_family"/>
    <property type="match status" value="1"/>
</dbReference>
<sequence length="162" mass="17824">MKKLLTLAAVALVGALLAFVLIPDSKTAPAFNLPDLNGKPVSNADLQGKVTFINFWFPSCPGCVSEMPKVIKMAKDYQGKDFQVLGIAEPFDPLESVHEYVKQYGLPFTVMYDPDKAAAQAFGTQVYPTSFLIDKQGVVLKTFVGEPDFGKLYQEIDRELAK</sequence>
<dbReference type="AlphaFoldDB" id="A0A378UL18"/>
<dbReference type="Pfam" id="PF08534">
    <property type="entry name" value="Redoxin"/>
    <property type="match status" value="1"/>
</dbReference>
<dbReference type="InterPro" id="IPR036249">
    <property type="entry name" value="Thioredoxin-like_sf"/>
</dbReference>
<evidence type="ECO:0000313" key="2">
    <source>
        <dbReference type="EMBL" id="STZ77393.1"/>
    </source>
</evidence>
<dbReference type="PANTHER" id="PTHR42852">
    <property type="entry name" value="THIOL:DISULFIDE INTERCHANGE PROTEIN DSBE"/>
    <property type="match status" value="1"/>
</dbReference>
<accession>A0A378UL18</accession>
<name>A0A378UL18_BERDE</name>
<proteinExistence type="predicted"/>
<evidence type="ECO:0000313" key="3">
    <source>
        <dbReference type="Proteomes" id="UP000254651"/>
    </source>
</evidence>
<reference evidence="2 3" key="1">
    <citation type="submission" date="2018-06" db="EMBL/GenBank/DDBJ databases">
        <authorList>
            <consortium name="Pathogen Informatics"/>
            <person name="Doyle S."/>
        </authorList>
    </citation>
    <scope>NUCLEOTIDE SEQUENCE [LARGE SCALE GENOMIC DNA]</scope>
    <source>
        <strain evidence="2 3">NCTC10295</strain>
    </source>
</reference>
<dbReference type="Proteomes" id="UP000254651">
    <property type="component" value="Unassembled WGS sequence"/>
</dbReference>
<dbReference type="InterPro" id="IPR013766">
    <property type="entry name" value="Thioredoxin_domain"/>
</dbReference>